<sequence length="790" mass="88881">MILGRSHGLPLHVHFTGSSTAVTFHPRSVDLLVESSSRWQSLSLYDMDEIHSDYLFSRINTDSLHSINIFSTSTHTSADLSSLNLSNTVTHLRIYSHSGSYSSTWPCVVELVMGELGGEDISIDVLPLCPGLETLELRMGGKGSHYLNLTHPNLNTLKIMACNDFSFDPLVLFHASDLPMLNRLCLSNCWLRWNSAGVLNWTRVIRNLVSKSSCQLTFLRVDNVYGTSRGFKDFLNSLPELRELEFVAARSWHAVQPECYDSLFGQLTFPRFVHRGTPKSVLCKKLKALSLESPEPLSVVFRRWSVSGYADALLEVPQFPFPTLFDFLEFPELFRLRRTSHDVARCVSSYLSALFTYSKPLQPYFSVEQIRALQFVHRATGFLCTGPNISALFARTAMSPKNRLNFFVRSTAAEPLLSFLNLLCPLRVGTVLETEGFQERYPADVVDSVVYFTCGEVSIVVIVCKFHPLHGILCSPTAMGTTFMTLRGVYCLFPQKILGSRRNLSLRARLCQSDWFKAEERQFNNIGFSLDPSPSFRDTATGELAPLPRYVGDDFCCVVSFGPVASYFLSTGIEVEITTCQFTPVYLNISHTPSVELRYYKCFTMNLKPFTDPLTSTDDRQGLLFPGTNTELQTGDSLFDVALTIKVAHEGYRYLRHLLCDSLYKVFRRNRWNSVTAVPSALAVATTIRYLFALFRSLPNESIPSTRARLSFGADEVGAALIQLDVRLPGFGRPNTSIFTPCFGRLNRPTHPVIERLSMDLWENNIHVNCTFDRALRPEQKPGGILVVST</sequence>
<accession>A0ABR1J1M3</accession>
<evidence type="ECO:0000313" key="1">
    <source>
        <dbReference type="EMBL" id="KAK7445068.1"/>
    </source>
</evidence>
<protein>
    <recommendedName>
        <fullName evidence="3">F-box domain-containing protein</fullName>
    </recommendedName>
</protein>
<gene>
    <name evidence="1" type="ORF">VKT23_014930</name>
</gene>
<comment type="caution">
    <text evidence="1">The sequence shown here is derived from an EMBL/GenBank/DDBJ whole genome shotgun (WGS) entry which is preliminary data.</text>
</comment>
<dbReference type="SUPFAM" id="SSF52047">
    <property type="entry name" value="RNI-like"/>
    <property type="match status" value="1"/>
</dbReference>
<evidence type="ECO:0000313" key="2">
    <source>
        <dbReference type="Proteomes" id="UP001498398"/>
    </source>
</evidence>
<proteinExistence type="predicted"/>
<evidence type="ECO:0008006" key="3">
    <source>
        <dbReference type="Google" id="ProtNLM"/>
    </source>
</evidence>
<dbReference type="Gene3D" id="3.80.10.10">
    <property type="entry name" value="Ribonuclease Inhibitor"/>
    <property type="match status" value="1"/>
</dbReference>
<reference evidence="1 2" key="1">
    <citation type="submission" date="2024-01" db="EMBL/GenBank/DDBJ databases">
        <title>A draft genome for the cacao thread blight pathogen Marasmiellus scandens.</title>
        <authorList>
            <person name="Baruah I.K."/>
            <person name="Leung J."/>
            <person name="Bukari Y."/>
            <person name="Amoako-Attah I."/>
            <person name="Meinhardt L.W."/>
            <person name="Bailey B.A."/>
            <person name="Cohen S.P."/>
        </authorList>
    </citation>
    <scope>NUCLEOTIDE SEQUENCE [LARGE SCALE GENOMIC DNA]</scope>
    <source>
        <strain evidence="1 2">GH-19</strain>
    </source>
</reference>
<keyword evidence="2" id="KW-1185">Reference proteome</keyword>
<dbReference type="Proteomes" id="UP001498398">
    <property type="component" value="Unassembled WGS sequence"/>
</dbReference>
<organism evidence="1 2">
    <name type="scientific">Marasmiellus scandens</name>
    <dbReference type="NCBI Taxonomy" id="2682957"/>
    <lineage>
        <taxon>Eukaryota</taxon>
        <taxon>Fungi</taxon>
        <taxon>Dikarya</taxon>
        <taxon>Basidiomycota</taxon>
        <taxon>Agaricomycotina</taxon>
        <taxon>Agaricomycetes</taxon>
        <taxon>Agaricomycetidae</taxon>
        <taxon>Agaricales</taxon>
        <taxon>Marasmiineae</taxon>
        <taxon>Omphalotaceae</taxon>
        <taxon>Marasmiellus</taxon>
    </lineage>
</organism>
<name>A0ABR1J1M3_9AGAR</name>
<dbReference type="InterPro" id="IPR032675">
    <property type="entry name" value="LRR_dom_sf"/>
</dbReference>
<dbReference type="EMBL" id="JBANRG010000048">
    <property type="protein sequence ID" value="KAK7445068.1"/>
    <property type="molecule type" value="Genomic_DNA"/>
</dbReference>